<dbReference type="SUPFAM" id="SSF54862">
    <property type="entry name" value="4Fe-4S ferredoxins"/>
    <property type="match status" value="1"/>
</dbReference>
<evidence type="ECO:0000313" key="10">
    <source>
        <dbReference type="Proteomes" id="UP001589716"/>
    </source>
</evidence>
<comment type="caution">
    <text evidence="9">The sequence shown here is derived from an EMBL/GenBank/DDBJ whole genome shotgun (WGS) entry which is preliminary data.</text>
</comment>
<evidence type="ECO:0000256" key="2">
    <source>
        <dbReference type="ARBA" id="ARBA00022448"/>
    </source>
</evidence>
<protein>
    <recommendedName>
        <fullName evidence="8">Ferredoxin</fullName>
    </recommendedName>
</protein>
<evidence type="ECO:0000256" key="5">
    <source>
        <dbReference type="ARBA" id="ARBA00023004"/>
    </source>
</evidence>
<reference evidence="9 10" key="1">
    <citation type="submission" date="2024-09" db="EMBL/GenBank/DDBJ databases">
        <authorList>
            <person name="Sun Q."/>
            <person name="Mori K."/>
        </authorList>
    </citation>
    <scope>NUCLEOTIDE SEQUENCE [LARGE SCALE GENOMIC DNA]</scope>
    <source>
        <strain evidence="9 10">JCM 4414</strain>
    </source>
</reference>
<dbReference type="Gene3D" id="3.30.70.20">
    <property type="match status" value="1"/>
</dbReference>
<dbReference type="Proteomes" id="UP001589716">
    <property type="component" value="Unassembled WGS sequence"/>
</dbReference>
<keyword evidence="7" id="KW-0003">3Fe-4S</keyword>
<evidence type="ECO:0000256" key="6">
    <source>
        <dbReference type="ARBA" id="ARBA00023014"/>
    </source>
</evidence>
<proteinExistence type="predicted"/>
<comment type="function">
    <text evidence="8">Ferredoxins are iron-sulfur proteins that transfer electrons in a wide variety of metabolic reactions.</text>
</comment>
<name>A0ABV5QX08_9ACTN</name>
<accession>A0ABV5QX08</accession>
<dbReference type="PANTHER" id="PTHR36923">
    <property type="entry name" value="FERREDOXIN"/>
    <property type="match status" value="1"/>
</dbReference>
<keyword evidence="6 8" id="KW-0411">Iron-sulfur</keyword>
<dbReference type="RefSeq" id="WP_345483907.1">
    <property type="nucleotide sequence ID" value="NZ_BAAAWU010000001.1"/>
</dbReference>
<evidence type="ECO:0000256" key="7">
    <source>
        <dbReference type="ARBA" id="ARBA00023291"/>
    </source>
</evidence>
<evidence type="ECO:0000256" key="8">
    <source>
        <dbReference type="RuleBase" id="RU368020"/>
    </source>
</evidence>
<dbReference type="PANTHER" id="PTHR36923:SF3">
    <property type="entry name" value="FERREDOXIN"/>
    <property type="match status" value="1"/>
</dbReference>
<organism evidence="9 10">
    <name type="scientific">Streptomyces roseoviridis</name>
    <dbReference type="NCBI Taxonomy" id="67361"/>
    <lineage>
        <taxon>Bacteria</taxon>
        <taxon>Bacillati</taxon>
        <taxon>Actinomycetota</taxon>
        <taxon>Actinomycetes</taxon>
        <taxon>Kitasatosporales</taxon>
        <taxon>Streptomycetaceae</taxon>
        <taxon>Streptomyces</taxon>
    </lineage>
</organism>
<dbReference type="InterPro" id="IPR051269">
    <property type="entry name" value="Fe-S_cluster_ET"/>
</dbReference>
<dbReference type="Pfam" id="PF13370">
    <property type="entry name" value="Fer4_13"/>
    <property type="match status" value="1"/>
</dbReference>
<gene>
    <name evidence="9" type="ORF">ACFFTP_28240</name>
</gene>
<evidence type="ECO:0000256" key="1">
    <source>
        <dbReference type="ARBA" id="ARBA00001927"/>
    </source>
</evidence>
<keyword evidence="10" id="KW-1185">Reference proteome</keyword>
<keyword evidence="3 8" id="KW-0479">Metal-binding</keyword>
<dbReference type="PRINTS" id="PR00352">
    <property type="entry name" value="3FE4SFRDOXIN"/>
</dbReference>
<sequence>MDVRVDRGRCLGAGMCALTAPAVFDQDEDDGLVLVLDARPAADLRAAVRVAAGVCPAAAITLTGP</sequence>
<comment type="cofactor">
    <cofactor evidence="1">
        <name>[3Fe-4S] cluster</name>
        <dbReference type="ChEBI" id="CHEBI:21137"/>
    </cofactor>
</comment>
<dbReference type="InterPro" id="IPR001080">
    <property type="entry name" value="3Fe4S_ferredoxin"/>
</dbReference>
<dbReference type="EMBL" id="JBHMCT010000020">
    <property type="protein sequence ID" value="MFB9558062.1"/>
    <property type="molecule type" value="Genomic_DNA"/>
</dbReference>
<evidence type="ECO:0000256" key="3">
    <source>
        <dbReference type="ARBA" id="ARBA00022723"/>
    </source>
</evidence>
<keyword evidence="4 8" id="KW-0249">Electron transport</keyword>
<evidence type="ECO:0000313" key="9">
    <source>
        <dbReference type="EMBL" id="MFB9558062.1"/>
    </source>
</evidence>
<keyword evidence="5 8" id="KW-0408">Iron</keyword>
<evidence type="ECO:0000256" key="4">
    <source>
        <dbReference type="ARBA" id="ARBA00022982"/>
    </source>
</evidence>
<keyword evidence="2 8" id="KW-0813">Transport</keyword>